<evidence type="ECO:0000256" key="1">
    <source>
        <dbReference type="ARBA" id="ARBA00023015"/>
    </source>
</evidence>
<dbReference type="SUPFAM" id="SSF46689">
    <property type="entry name" value="Homeodomain-like"/>
    <property type="match status" value="1"/>
</dbReference>
<sequence length="270" mass="30408">MFYRRYNPALPLAGLVACLWYSEGFEGAHKQERLLPNGESGIVFDLREAPIQIYSADNVAISSTFEPAVFCGARTDCFVIDTSAQQRVVGIQFTPGGAFPFLGIPANEVARATYSLDDVWPRDAGRMRERLLAARNVREIFAVLEQELAARLLRQPRALHGAVIAATQQLPRGVRVRDVAERIGLSPRRLNDLFEMQTGLTPKAFQRVRRFQRALLKLHKGWEEEWASLALDCGYYDQAHFIHDFREFAGMTPGEYVAVATPHLNHVPLL</sequence>
<dbReference type="InterPro" id="IPR009057">
    <property type="entry name" value="Homeodomain-like_sf"/>
</dbReference>
<dbReference type="InterPro" id="IPR050204">
    <property type="entry name" value="AraC_XylS_family_regulators"/>
</dbReference>
<dbReference type="EMBL" id="JBHSPH010000003">
    <property type="protein sequence ID" value="MFC5863071.1"/>
    <property type="molecule type" value="Genomic_DNA"/>
</dbReference>
<dbReference type="Gene3D" id="1.10.10.60">
    <property type="entry name" value="Homeodomain-like"/>
    <property type="match status" value="1"/>
</dbReference>
<dbReference type="PANTHER" id="PTHR46796:SF15">
    <property type="entry name" value="BLL1074 PROTEIN"/>
    <property type="match status" value="1"/>
</dbReference>
<organism evidence="5 6">
    <name type="scientific">Acidicapsa dinghuensis</name>
    <dbReference type="NCBI Taxonomy" id="2218256"/>
    <lineage>
        <taxon>Bacteria</taxon>
        <taxon>Pseudomonadati</taxon>
        <taxon>Acidobacteriota</taxon>
        <taxon>Terriglobia</taxon>
        <taxon>Terriglobales</taxon>
        <taxon>Acidobacteriaceae</taxon>
        <taxon>Acidicapsa</taxon>
    </lineage>
</organism>
<dbReference type="InterPro" id="IPR018060">
    <property type="entry name" value="HTH_AraC"/>
</dbReference>
<keyword evidence="1" id="KW-0805">Transcription regulation</keyword>
<dbReference type="PROSITE" id="PS01124">
    <property type="entry name" value="HTH_ARAC_FAMILY_2"/>
    <property type="match status" value="1"/>
</dbReference>
<dbReference type="Proteomes" id="UP001596091">
    <property type="component" value="Unassembled WGS sequence"/>
</dbReference>
<comment type="caution">
    <text evidence="5">The sequence shown here is derived from an EMBL/GenBank/DDBJ whole genome shotgun (WGS) entry which is preliminary data.</text>
</comment>
<evidence type="ECO:0000256" key="3">
    <source>
        <dbReference type="ARBA" id="ARBA00023163"/>
    </source>
</evidence>
<dbReference type="InterPro" id="IPR046532">
    <property type="entry name" value="DUF6597"/>
</dbReference>
<reference evidence="6" key="1">
    <citation type="journal article" date="2019" name="Int. J. Syst. Evol. Microbiol.">
        <title>The Global Catalogue of Microorganisms (GCM) 10K type strain sequencing project: providing services to taxonomists for standard genome sequencing and annotation.</title>
        <authorList>
            <consortium name="The Broad Institute Genomics Platform"/>
            <consortium name="The Broad Institute Genome Sequencing Center for Infectious Disease"/>
            <person name="Wu L."/>
            <person name="Ma J."/>
        </authorList>
    </citation>
    <scope>NUCLEOTIDE SEQUENCE [LARGE SCALE GENOMIC DNA]</scope>
    <source>
        <strain evidence="6">JCM 4087</strain>
    </source>
</reference>
<dbReference type="Pfam" id="PF20240">
    <property type="entry name" value="DUF6597"/>
    <property type="match status" value="1"/>
</dbReference>
<gene>
    <name evidence="5" type="ORF">ACFPT7_12265</name>
</gene>
<dbReference type="PANTHER" id="PTHR46796">
    <property type="entry name" value="HTH-TYPE TRANSCRIPTIONAL ACTIVATOR RHAS-RELATED"/>
    <property type="match status" value="1"/>
</dbReference>
<dbReference type="Pfam" id="PF12833">
    <property type="entry name" value="HTH_18"/>
    <property type="match status" value="1"/>
</dbReference>
<dbReference type="PROSITE" id="PS51257">
    <property type="entry name" value="PROKAR_LIPOPROTEIN"/>
    <property type="match status" value="1"/>
</dbReference>
<dbReference type="RefSeq" id="WP_263339427.1">
    <property type="nucleotide sequence ID" value="NZ_JAGSYH010000005.1"/>
</dbReference>
<accession>A0ABW1EGT8</accession>
<keyword evidence="3" id="KW-0804">Transcription</keyword>
<name>A0ABW1EGT8_9BACT</name>
<evidence type="ECO:0000259" key="4">
    <source>
        <dbReference type="PROSITE" id="PS01124"/>
    </source>
</evidence>
<keyword evidence="2" id="KW-0238">DNA-binding</keyword>
<evidence type="ECO:0000313" key="5">
    <source>
        <dbReference type="EMBL" id="MFC5863071.1"/>
    </source>
</evidence>
<evidence type="ECO:0000256" key="2">
    <source>
        <dbReference type="ARBA" id="ARBA00023125"/>
    </source>
</evidence>
<protein>
    <submittedName>
        <fullName evidence="5">DUF6597 domain-containing transcriptional factor</fullName>
    </submittedName>
</protein>
<feature type="domain" description="HTH araC/xylS-type" evidence="4">
    <location>
        <begin position="160"/>
        <end position="259"/>
    </location>
</feature>
<dbReference type="SMART" id="SM00342">
    <property type="entry name" value="HTH_ARAC"/>
    <property type="match status" value="1"/>
</dbReference>
<evidence type="ECO:0000313" key="6">
    <source>
        <dbReference type="Proteomes" id="UP001596091"/>
    </source>
</evidence>
<proteinExistence type="predicted"/>
<keyword evidence="6" id="KW-1185">Reference proteome</keyword>